<evidence type="ECO:0000313" key="15">
    <source>
        <dbReference type="Proteomes" id="UP000290809"/>
    </source>
</evidence>
<dbReference type="Gene3D" id="3.40.50.300">
    <property type="entry name" value="P-loop containing nucleotide triphosphate hydrolases"/>
    <property type="match status" value="1"/>
</dbReference>
<dbReference type="GO" id="GO:0006270">
    <property type="term" value="P:DNA replication initiation"/>
    <property type="evidence" value="ECO:0007669"/>
    <property type="project" value="TreeGrafter"/>
</dbReference>
<feature type="compositionally biased region" description="Low complexity" evidence="12">
    <location>
        <begin position="139"/>
        <end position="157"/>
    </location>
</feature>
<dbReference type="PANTHER" id="PTHR10763:SF23">
    <property type="entry name" value="ORIGIN RECOGNITION COMPLEX SUBUNIT 1"/>
    <property type="match status" value="1"/>
</dbReference>
<dbReference type="SUPFAM" id="SSF52540">
    <property type="entry name" value="P-loop containing nucleoside triphosphate hydrolases"/>
    <property type="match status" value="1"/>
</dbReference>
<dbReference type="InterPro" id="IPR041664">
    <property type="entry name" value="AAA_16"/>
</dbReference>
<dbReference type="EMBL" id="QMKO01003232">
    <property type="protein sequence ID" value="RTG81673.1"/>
    <property type="molecule type" value="Genomic_DNA"/>
</dbReference>
<dbReference type="SMART" id="SM00382">
    <property type="entry name" value="AAA"/>
    <property type="match status" value="1"/>
</dbReference>
<keyword evidence="9 11" id="KW-0238">DNA-binding</keyword>
<keyword evidence="4 11" id="KW-0235">DNA replication</keyword>
<evidence type="ECO:0000256" key="6">
    <source>
        <dbReference type="ARBA" id="ARBA00022741"/>
    </source>
</evidence>
<dbReference type="GO" id="GO:0005524">
    <property type="term" value="F:ATP binding"/>
    <property type="evidence" value="ECO:0007669"/>
    <property type="project" value="UniProtKB-KW"/>
</dbReference>
<evidence type="ECO:0000256" key="4">
    <source>
        <dbReference type="ARBA" id="ARBA00022705"/>
    </source>
</evidence>
<organism evidence="14 15">
    <name type="scientific">Schistosoma bovis</name>
    <name type="common">Blood fluke</name>
    <dbReference type="NCBI Taxonomy" id="6184"/>
    <lineage>
        <taxon>Eukaryota</taxon>
        <taxon>Metazoa</taxon>
        <taxon>Spiralia</taxon>
        <taxon>Lophotrochozoa</taxon>
        <taxon>Platyhelminthes</taxon>
        <taxon>Trematoda</taxon>
        <taxon>Digenea</taxon>
        <taxon>Strigeidida</taxon>
        <taxon>Schistosomatoidea</taxon>
        <taxon>Schistosomatidae</taxon>
        <taxon>Schistosoma</taxon>
    </lineage>
</organism>
<reference evidence="14 15" key="1">
    <citation type="journal article" date="2019" name="PLoS Pathog.">
        <title>Genome sequence of the bovine parasite Schistosoma bovis Tanzania.</title>
        <authorList>
            <person name="Oey H."/>
            <person name="Zakrzewski M."/>
            <person name="Gobert G."/>
            <person name="Gravermann K."/>
            <person name="Stoye J."/>
            <person name="Jones M."/>
            <person name="Mcmanus D."/>
            <person name="Krause L."/>
        </authorList>
    </citation>
    <scope>NUCLEOTIDE SEQUENCE [LARGE SCALE GENOMIC DNA]</scope>
    <source>
        <strain evidence="14 15">TAN1997</strain>
    </source>
</reference>
<dbReference type="STRING" id="6184.A0A430Q1W4"/>
<dbReference type="AlphaFoldDB" id="A0A430Q1W4"/>
<dbReference type="CDD" id="cd08768">
    <property type="entry name" value="Cdc6_C"/>
    <property type="match status" value="1"/>
</dbReference>
<evidence type="ECO:0000256" key="5">
    <source>
        <dbReference type="ARBA" id="ARBA00022723"/>
    </source>
</evidence>
<feature type="region of interest" description="Disordered" evidence="12">
    <location>
        <begin position="123"/>
        <end position="157"/>
    </location>
</feature>
<evidence type="ECO:0000256" key="10">
    <source>
        <dbReference type="ARBA" id="ARBA00023242"/>
    </source>
</evidence>
<feature type="domain" description="AAA+ ATPase" evidence="13">
    <location>
        <begin position="247"/>
        <end position="412"/>
    </location>
</feature>
<name>A0A430Q1W4_SCHBO</name>
<evidence type="ECO:0000256" key="3">
    <source>
        <dbReference type="ARBA" id="ARBA00019081"/>
    </source>
</evidence>
<sequence length="597" mass="66892">MAFTRRTSSRACKELTMARIVACLDSPQEAEINLKDSRVLSSRFDSCLRSRRATCTGTLKSPGNYFFVLLLLVKKMSELCLSSPQRTPKSLLNTSCLIKSKSLYGLVELYIYMRTRHRRGSILNTNSQCPMDSEDSYDESSISTSESSFSTCNSSDSSDFTEQQFQHRNRLKGPIIKSFPVRRTKLNVCANKGSVSAHRKRTLSQVSRGESFLNLSSTNSEYGWLPGREQEFENIYTFILNKLSQNSGGCMYISGIPGTGKTASVQAVLSTMHKLVADSGLESQIPTFQVIYVNGMRVSDPKQVYVEIYEQLTGLTATAKCASDLLEKEFCHNVIKKVSHSKVSEKPVVLVIDELDLLCTRRQDILYSLFDWPTRHNNHRVLIVLAIANTMDLPERLLHPRVASRLGLTRLTFAPYSHEQLAQIVRHHLSSLSNMFQPKALELAARKVAAVSGDVRRALDICKRAAEIVSSIGKGNKEIDISHINAALKEMFTTPKSEAICACSLYEKLFLRAVIAEFQARSTEEARLDRCIRQMFALCRLEGVPCPTTSEVFAICASLGAHKLLLTERSRCDISMLVRLNCTKSDILYCLNQQPDL</sequence>
<dbReference type="Gene3D" id="1.10.8.60">
    <property type="match status" value="1"/>
</dbReference>
<keyword evidence="10 11" id="KW-0539">Nucleus</keyword>
<dbReference type="Pfam" id="PF09079">
    <property type="entry name" value="WHD_Cdc6"/>
    <property type="match status" value="1"/>
</dbReference>
<dbReference type="Pfam" id="PF13191">
    <property type="entry name" value="AAA_16"/>
    <property type="match status" value="1"/>
</dbReference>
<comment type="similarity">
    <text evidence="2 11">Belongs to the ORC1 family.</text>
</comment>
<evidence type="ECO:0000256" key="7">
    <source>
        <dbReference type="ARBA" id="ARBA00022840"/>
    </source>
</evidence>
<evidence type="ECO:0000259" key="13">
    <source>
        <dbReference type="SMART" id="SM00382"/>
    </source>
</evidence>
<evidence type="ECO:0000256" key="12">
    <source>
        <dbReference type="SAM" id="MobiDB-lite"/>
    </source>
</evidence>
<dbReference type="InterPro" id="IPR015163">
    <property type="entry name" value="Cdc6_C"/>
</dbReference>
<dbReference type="InterPro" id="IPR050311">
    <property type="entry name" value="ORC1/CDC6"/>
</dbReference>
<dbReference type="CDD" id="cd00009">
    <property type="entry name" value="AAA"/>
    <property type="match status" value="1"/>
</dbReference>
<protein>
    <recommendedName>
        <fullName evidence="3 11">Origin recognition complex subunit 1</fullName>
    </recommendedName>
</protein>
<dbReference type="InterPro" id="IPR003593">
    <property type="entry name" value="AAA+_ATPase"/>
</dbReference>
<evidence type="ECO:0000313" key="14">
    <source>
        <dbReference type="EMBL" id="RTG81673.1"/>
    </source>
</evidence>
<keyword evidence="7 11" id="KW-0067">ATP-binding</keyword>
<dbReference type="InterPro" id="IPR027417">
    <property type="entry name" value="P-loop_NTPase"/>
</dbReference>
<evidence type="ECO:0000256" key="2">
    <source>
        <dbReference type="ARBA" id="ARBA00008398"/>
    </source>
</evidence>
<dbReference type="Pfam" id="PF17872">
    <property type="entry name" value="AAA_lid_10"/>
    <property type="match status" value="1"/>
</dbReference>
<keyword evidence="5" id="KW-0479">Metal-binding</keyword>
<dbReference type="GO" id="GO:0033314">
    <property type="term" value="P:mitotic DNA replication checkpoint signaling"/>
    <property type="evidence" value="ECO:0007669"/>
    <property type="project" value="TreeGrafter"/>
</dbReference>
<comment type="subcellular location">
    <subcellularLocation>
        <location evidence="1 11">Nucleus</location>
    </subcellularLocation>
</comment>
<accession>A0A430Q1W4</accession>
<dbReference type="GO" id="GO:0003688">
    <property type="term" value="F:DNA replication origin binding"/>
    <property type="evidence" value="ECO:0007669"/>
    <property type="project" value="TreeGrafter"/>
</dbReference>
<evidence type="ECO:0000256" key="11">
    <source>
        <dbReference type="RuleBase" id="RU365058"/>
    </source>
</evidence>
<comment type="caution">
    <text evidence="14">The sequence shown here is derived from an EMBL/GenBank/DDBJ whole genome shotgun (WGS) entry which is preliminary data.</text>
</comment>
<proteinExistence type="inferred from homology"/>
<dbReference type="GO" id="GO:0046872">
    <property type="term" value="F:metal ion binding"/>
    <property type="evidence" value="ECO:0007669"/>
    <property type="project" value="UniProtKB-KW"/>
</dbReference>
<dbReference type="PANTHER" id="PTHR10763">
    <property type="entry name" value="CELL DIVISION CONTROL PROTEIN 6-RELATED"/>
    <property type="match status" value="1"/>
</dbReference>
<keyword evidence="15" id="KW-1185">Reference proteome</keyword>
<keyword evidence="8" id="KW-0460">Magnesium</keyword>
<gene>
    <name evidence="14" type="ORF">DC041_0012216</name>
</gene>
<comment type="function">
    <text evidence="11">Component of the origin recognition complex (ORC) that binds origins of replication. DNA-binding is ATP-dependent, however specific DNA sequences that define origins of replication have not been identified so far. ORC is required to assemble the pre-replication complex necessary to initiate DNA replication.</text>
</comment>
<keyword evidence="6 11" id="KW-0547">Nucleotide-binding</keyword>
<dbReference type="GO" id="GO:0005664">
    <property type="term" value="C:nuclear origin of replication recognition complex"/>
    <property type="evidence" value="ECO:0007669"/>
    <property type="project" value="TreeGrafter"/>
</dbReference>
<evidence type="ECO:0000256" key="9">
    <source>
        <dbReference type="ARBA" id="ARBA00023125"/>
    </source>
</evidence>
<comment type="subunit">
    <text evidence="11">ORC is composed of six subunits.</text>
</comment>
<evidence type="ECO:0000256" key="1">
    <source>
        <dbReference type="ARBA" id="ARBA00004123"/>
    </source>
</evidence>
<dbReference type="FunFam" id="3.40.50.300:FF:000199">
    <property type="entry name" value="Origin recognition complex subunit 1"/>
    <property type="match status" value="1"/>
</dbReference>
<dbReference type="Proteomes" id="UP000290809">
    <property type="component" value="Unassembled WGS sequence"/>
</dbReference>
<evidence type="ECO:0000256" key="8">
    <source>
        <dbReference type="ARBA" id="ARBA00022842"/>
    </source>
</evidence>
<dbReference type="InterPro" id="IPR041083">
    <property type="entry name" value="AAA_lid_10"/>
</dbReference>